<evidence type="ECO:0000256" key="2">
    <source>
        <dbReference type="ARBA" id="ARBA00022730"/>
    </source>
</evidence>
<accession>A0A6I3KJK2</accession>
<dbReference type="GO" id="GO:0022625">
    <property type="term" value="C:cytosolic large ribosomal subunit"/>
    <property type="evidence" value="ECO:0007669"/>
    <property type="project" value="TreeGrafter"/>
</dbReference>
<evidence type="ECO:0000256" key="1">
    <source>
        <dbReference type="ARBA" id="ARBA00009451"/>
    </source>
</evidence>
<evidence type="ECO:0000256" key="3">
    <source>
        <dbReference type="ARBA" id="ARBA00022884"/>
    </source>
</evidence>
<sequence>MGKPKRERSLSDSEAQAVARNLRVSPRKLNLVAGLIRGKPVDAAIADLEFSRKRIAQDVKKCVMSAVANAENNHGLDVNELVVSEAFVGKNLIMRRFAARGRGRASSITKPFSQITVIVRQKAEEEGEKPARKKSKAAGKPAAKEAKGGAKKPAAAAKKSGKAKPAAKETA</sequence>
<evidence type="ECO:0000256" key="4">
    <source>
        <dbReference type="ARBA" id="ARBA00022980"/>
    </source>
</evidence>
<protein>
    <recommendedName>
        <fullName evidence="6 7">Large ribosomal subunit protein uL22</fullName>
    </recommendedName>
</protein>
<keyword evidence="5 7" id="KW-0687">Ribonucleoprotein</keyword>
<dbReference type="InterPro" id="IPR036394">
    <property type="entry name" value="Ribosomal_uL22_sf"/>
</dbReference>
<comment type="function">
    <text evidence="7">The globular domain of the protein is located near the polypeptide exit tunnel on the outside of the subunit, while an extended beta-hairpin is found that lines the wall of the exit tunnel in the center of the 70S ribosome.</text>
</comment>
<evidence type="ECO:0000256" key="11">
    <source>
        <dbReference type="SAM" id="MobiDB-lite"/>
    </source>
</evidence>
<reference evidence="12 13" key="1">
    <citation type="submission" date="2019-11" db="EMBL/GenBank/DDBJ databases">
        <title>Identification of a novel strain.</title>
        <authorList>
            <person name="Xu Q."/>
            <person name="Wang G."/>
        </authorList>
    </citation>
    <scope>NUCLEOTIDE SEQUENCE [LARGE SCALE GENOMIC DNA]</scope>
    <source>
        <strain evidence="13">xq</strain>
    </source>
</reference>
<dbReference type="NCBIfam" id="TIGR01044">
    <property type="entry name" value="rplV_bact"/>
    <property type="match status" value="1"/>
</dbReference>
<comment type="function">
    <text evidence="7 10">This protein binds specifically to 23S rRNA; its binding is stimulated by other ribosomal proteins, e.g., L4, L17, and L20. It is important during the early stages of 50S assembly. It makes multiple contacts with different domains of the 23S rRNA in the assembled 50S subunit and ribosome.</text>
</comment>
<dbReference type="HAMAP" id="MF_01331_B">
    <property type="entry name" value="Ribosomal_uL22_B"/>
    <property type="match status" value="1"/>
</dbReference>
<comment type="caution">
    <text evidence="12">The sequence shown here is derived from an EMBL/GenBank/DDBJ whole genome shotgun (WGS) entry which is preliminary data.</text>
</comment>
<dbReference type="Gene3D" id="3.90.470.10">
    <property type="entry name" value="Ribosomal protein L22/L17"/>
    <property type="match status" value="1"/>
</dbReference>
<keyword evidence="2 7" id="KW-0699">rRNA-binding</keyword>
<dbReference type="Proteomes" id="UP000440694">
    <property type="component" value="Unassembled WGS sequence"/>
</dbReference>
<feature type="compositionally biased region" description="Basic and acidic residues" evidence="11">
    <location>
        <begin position="121"/>
        <end position="130"/>
    </location>
</feature>
<dbReference type="EMBL" id="WMBQ01000001">
    <property type="protein sequence ID" value="MTD92941.1"/>
    <property type="molecule type" value="Genomic_DNA"/>
</dbReference>
<dbReference type="PANTHER" id="PTHR13501:SF8">
    <property type="entry name" value="LARGE RIBOSOMAL SUBUNIT PROTEIN UL22M"/>
    <property type="match status" value="1"/>
</dbReference>
<evidence type="ECO:0000256" key="8">
    <source>
        <dbReference type="RuleBase" id="RU004005"/>
    </source>
</evidence>
<dbReference type="PANTHER" id="PTHR13501">
    <property type="entry name" value="CHLOROPLAST 50S RIBOSOMAL PROTEIN L22-RELATED"/>
    <property type="match status" value="1"/>
</dbReference>
<dbReference type="InterPro" id="IPR047867">
    <property type="entry name" value="Ribosomal_uL22_bac/org-type"/>
</dbReference>
<dbReference type="AlphaFoldDB" id="A0A6I3KJK2"/>
<dbReference type="CDD" id="cd00336">
    <property type="entry name" value="Ribosomal_L22"/>
    <property type="match status" value="1"/>
</dbReference>
<evidence type="ECO:0000313" key="13">
    <source>
        <dbReference type="Proteomes" id="UP000440694"/>
    </source>
</evidence>
<gene>
    <name evidence="7 12" type="primary">rplV</name>
    <name evidence="12" type="ORF">GIW81_01185</name>
</gene>
<dbReference type="SUPFAM" id="SSF54843">
    <property type="entry name" value="Ribosomal protein L22"/>
    <property type="match status" value="1"/>
</dbReference>
<dbReference type="Pfam" id="PF00237">
    <property type="entry name" value="Ribosomal_L22"/>
    <property type="match status" value="1"/>
</dbReference>
<dbReference type="InterPro" id="IPR005727">
    <property type="entry name" value="Ribosomal_uL22_bac/chlpt-type"/>
</dbReference>
<dbReference type="GO" id="GO:0019843">
    <property type="term" value="F:rRNA binding"/>
    <property type="evidence" value="ECO:0007669"/>
    <property type="project" value="UniProtKB-UniRule"/>
</dbReference>
<evidence type="ECO:0000313" key="12">
    <source>
        <dbReference type="EMBL" id="MTD92941.1"/>
    </source>
</evidence>
<evidence type="ECO:0000256" key="7">
    <source>
        <dbReference type="HAMAP-Rule" id="MF_01331"/>
    </source>
</evidence>
<comment type="subunit">
    <text evidence="7 9">Part of the 50S ribosomal subunit.</text>
</comment>
<name>A0A6I3KJK2_9HYPH</name>
<comment type="similarity">
    <text evidence="1 7 8">Belongs to the universal ribosomal protein uL22 family.</text>
</comment>
<evidence type="ECO:0000256" key="6">
    <source>
        <dbReference type="ARBA" id="ARBA00035207"/>
    </source>
</evidence>
<keyword evidence="13" id="KW-1185">Reference proteome</keyword>
<evidence type="ECO:0000256" key="9">
    <source>
        <dbReference type="RuleBase" id="RU004006"/>
    </source>
</evidence>
<dbReference type="GO" id="GO:0003735">
    <property type="term" value="F:structural constituent of ribosome"/>
    <property type="evidence" value="ECO:0007669"/>
    <property type="project" value="InterPro"/>
</dbReference>
<proteinExistence type="inferred from homology"/>
<dbReference type="GO" id="GO:0006412">
    <property type="term" value="P:translation"/>
    <property type="evidence" value="ECO:0007669"/>
    <property type="project" value="UniProtKB-UniRule"/>
</dbReference>
<organism evidence="12 13">
    <name type="scientific">Hyphomicrobium album</name>
    <dbReference type="NCBI Taxonomy" id="2665159"/>
    <lineage>
        <taxon>Bacteria</taxon>
        <taxon>Pseudomonadati</taxon>
        <taxon>Pseudomonadota</taxon>
        <taxon>Alphaproteobacteria</taxon>
        <taxon>Hyphomicrobiales</taxon>
        <taxon>Hyphomicrobiaceae</taxon>
        <taxon>Hyphomicrobium</taxon>
    </lineage>
</organism>
<keyword evidence="4 7" id="KW-0689">Ribosomal protein</keyword>
<keyword evidence="3 7" id="KW-0694">RNA-binding</keyword>
<feature type="region of interest" description="Disordered" evidence="11">
    <location>
        <begin position="121"/>
        <end position="171"/>
    </location>
</feature>
<evidence type="ECO:0000256" key="10">
    <source>
        <dbReference type="RuleBase" id="RU004008"/>
    </source>
</evidence>
<dbReference type="InterPro" id="IPR001063">
    <property type="entry name" value="Ribosomal_uL22"/>
</dbReference>
<evidence type="ECO:0000256" key="5">
    <source>
        <dbReference type="ARBA" id="ARBA00023274"/>
    </source>
</evidence>